<dbReference type="PROSITE" id="PS51819">
    <property type="entry name" value="VOC"/>
    <property type="match status" value="1"/>
</dbReference>
<dbReference type="HOGENOM" id="CLU_1314303_0_0_7"/>
<dbReference type="SUPFAM" id="SSF54593">
    <property type="entry name" value="Glyoxalase/Bleomycin resistance protein/Dihydroxybiphenyl dioxygenase"/>
    <property type="match status" value="1"/>
</dbReference>
<feature type="domain" description="VOC" evidence="2">
    <location>
        <begin position="79"/>
        <end position="203"/>
    </location>
</feature>
<feature type="compositionally biased region" description="Basic and acidic residues" evidence="1">
    <location>
        <begin position="1"/>
        <end position="10"/>
    </location>
</feature>
<dbReference type="KEGG" id="msd:MYSTI_01574"/>
<dbReference type="PANTHER" id="PTHR36503:SF2">
    <property type="entry name" value="BLR2408 PROTEIN"/>
    <property type="match status" value="1"/>
</dbReference>
<sequence length="209" mass="22821">MPLARAEDSAHSGNQESTRDAPTASQTAGDEITGSVQDERSARPLNVRSRPMSFDTPGRPKSNNAAHGAGLIMAHGKTRQLYLNLPVRDLKQSRGFFSKLGFEFNEKFSDENAACMRVGVDASVMLLTEAFFKTASSRSLADTSKHIESLCALSCESKAEVDELVELAVANGGKSINAPQDHGFMYHWGFLDVDGHHWNVHWMAPESAQ</sequence>
<dbReference type="eggNOG" id="COG3607">
    <property type="taxonomic scope" value="Bacteria"/>
</dbReference>
<reference evidence="3 4" key="1">
    <citation type="journal article" date="2013" name="Genome Announc.">
        <title>Complete genome sequence of Myxococcus stipitatus strain DSM 14675, a fruiting myxobacterium.</title>
        <authorList>
            <person name="Huntley S."/>
            <person name="Kneip S."/>
            <person name="Treuner-Lange A."/>
            <person name="Sogaard-Andersen L."/>
        </authorList>
    </citation>
    <scope>NUCLEOTIDE SEQUENCE [LARGE SCALE GENOMIC DNA]</scope>
    <source>
        <strain evidence="4">DSM 14675 / JCM 12634 / Mx s8</strain>
    </source>
</reference>
<dbReference type="Gene3D" id="3.10.180.10">
    <property type="entry name" value="2,3-Dihydroxybiphenyl 1,2-Dioxygenase, domain 1"/>
    <property type="match status" value="1"/>
</dbReference>
<evidence type="ECO:0000313" key="3">
    <source>
        <dbReference type="EMBL" id="AGC42907.1"/>
    </source>
</evidence>
<evidence type="ECO:0000259" key="2">
    <source>
        <dbReference type="PROSITE" id="PS51819"/>
    </source>
</evidence>
<evidence type="ECO:0000313" key="4">
    <source>
        <dbReference type="Proteomes" id="UP000011131"/>
    </source>
</evidence>
<dbReference type="PANTHER" id="PTHR36503">
    <property type="entry name" value="BLR2520 PROTEIN"/>
    <property type="match status" value="1"/>
</dbReference>
<dbReference type="InterPro" id="IPR029068">
    <property type="entry name" value="Glyas_Bleomycin-R_OHBP_Dase"/>
</dbReference>
<evidence type="ECO:0000256" key="1">
    <source>
        <dbReference type="SAM" id="MobiDB-lite"/>
    </source>
</evidence>
<name>L7U5P4_MYXSD</name>
<keyword evidence="4" id="KW-1185">Reference proteome</keyword>
<gene>
    <name evidence="3" type="ordered locus">MYSTI_01574</name>
</gene>
<dbReference type="Pfam" id="PF22677">
    <property type="entry name" value="Ble-like_N"/>
    <property type="match status" value="1"/>
</dbReference>
<dbReference type="Proteomes" id="UP000011131">
    <property type="component" value="Chromosome"/>
</dbReference>
<dbReference type="InterPro" id="IPR037523">
    <property type="entry name" value="VOC_core"/>
</dbReference>
<protein>
    <submittedName>
        <fullName evidence="3">Glyoxalase family protein</fullName>
    </submittedName>
</protein>
<dbReference type="PATRIC" id="fig|1278073.3.peg.1617"/>
<proteinExistence type="predicted"/>
<dbReference type="InterPro" id="IPR053863">
    <property type="entry name" value="Glyoxy/Ble-like_N"/>
</dbReference>
<organism evidence="3 4">
    <name type="scientific">Myxococcus stipitatus (strain DSM 14675 / JCM 12634 / Mx s8)</name>
    <dbReference type="NCBI Taxonomy" id="1278073"/>
    <lineage>
        <taxon>Bacteria</taxon>
        <taxon>Pseudomonadati</taxon>
        <taxon>Myxococcota</taxon>
        <taxon>Myxococcia</taxon>
        <taxon>Myxococcales</taxon>
        <taxon>Cystobacterineae</taxon>
        <taxon>Myxococcaceae</taxon>
        <taxon>Myxococcus</taxon>
    </lineage>
</organism>
<dbReference type="STRING" id="1278073.MYSTI_01574"/>
<feature type="region of interest" description="Disordered" evidence="1">
    <location>
        <begin position="1"/>
        <end position="66"/>
    </location>
</feature>
<dbReference type="AlphaFoldDB" id="L7U5P4"/>
<dbReference type="EMBL" id="CP004025">
    <property type="protein sequence ID" value="AGC42907.1"/>
    <property type="molecule type" value="Genomic_DNA"/>
</dbReference>
<accession>L7U5P4</accession>